<keyword evidence="3" id="KW-1185">Reference proteome</keyword>
<evidence type="ECO:0000256" key="1">
    <source>
        <dbReference type="SAM" id="MobiDB-lite"/>
    </source>
</evidence>
<evidence type="ECO:0000313" key="2">
    <source>
        <dbReference type="EMBL" id="EMI17616.1"/>
    </source>
</evidence>
<organism evidence="2 3">
    <name type="scientific">Rhodopirellula maiorica SM1</name>
    <dbReference type="NCBI Taxonomy" id="1265738"/>
    <lineage>
        <taxon>Bacteria</taxon>
        <taxon>Pseudomonadati</taxon>
        <taxon>Planctomycetota</taxon>
        <taxon>Planctomycetia</taxon>
        <taxon>Pirellulales</taxon>
        <taxon>Pirellulaceae</taxon>
        <taxon>Novipirellula</taxon>
    </lineage>
</organism>
<feature type="compositionally biased region" description="Basic residues" evidence="1">
    <location>
        <begin position="1"/>
        <end position="13"/>
    </location>
</feature>
<dbReference type="AlphaFoldDB" id="M5REU1"/>
<protein>
    <submittedName>
        <fullName evidence="2">Uncharacterized protein</fullName>
    </submittedName>
</protein>
<comment type="caution">
    <text evidence="2">The sequence shown here is derived from an EMBL/GenBank/DDBJ whole genome shotgun (WGS) entry which is preliminary data.</text>
</comment>
<evidence type="ECO:0000313" key="3">
    <source>
        <dbReference type="Proteomes" id="UP000011991"/>
    </source>
</evidence>
<dbReference type="OrthoDB" id="9874972at2"/>
<reference evidence="2 3" key="1">
    <citation type="journal article" date="2013" name="Mar. Genomics">
        <title>Expression of sulfatases in Rhodopirellula baltica and the diversity of sulfatases in the genus Rhodopirellula.</title>
        <authorList>
            <person name="Wegner C.E."/>
            <person name="Richter-Heitmann T."/>
            <person name="Klindworth A."/>
            <person name="Klockow C."/>
            <person name="Richter M."/>
            <person name="Achstetter T."/>
            <person name="Glockner F.O."/>
            <person name="Harder J."/>
        </authorList>
    </citation>
    <scope>NUCLEOTIDE SEQUENCE [LARGE SCALE GENOMIC DNA]</scope>
    <source>
        <strain evidence="2 3">SM1</strain>
    </source>
</reference>
<sequence>MKQKASKSRSTRRTSRDLKSANAIGKDKTIKRWRKLFEKKDRISRINGFQRIHAEASKIESADDALTMLRDVTNDPKTAKRLLDFGTLDQGLVERAKKQKVQNSRSGGVSAIYLIDIVGVRSDLDRKRIFEQCLKHEWTREQLQREIRDSNRAFAEKNGNDNTYAVVKPLQRAKAVRSRVDDFRARLEDVADNKFIENVASSRSSVREKAVTEYAELADLLVDVQKILGQVVENLKKAESKLKKSS</sequence>
<dbReference type="EMBL" id="ANOG01000775">
    <property type="protein sequence ID" value="EMI17616.1"/>
    <property type="molecule type" value="Genomic_DNA"/>
</dbReference>
<name>M5REU1_9BACT</name>
<dbReference type="Proteomes" id="UP000011991">
    <property type="component" value="Unassembled WGS sequence"/>
</dbReference>
<accession>M5REU1</accession>
<proteinExistence type="predicted"/>
<feature type="compositionally biased region" description="Basic and acidic residues" evidence="1">
    <location>
        <begin position="14"/>
        <end position="23"/>
    </location>
</feature>
<dbReference type="RefSeq" id="WP_008703210.1">
    <property type="nucleotide sequence ID" value="NZ_ANOG01000775.1"/>
</dbReference>
<feature type="region of interest" description="Disordered" evidence="1">
    <location>
        <begin position="1"/>
        <end position="23"/>
    </location>
</feature>
<gene>
    <name evidence="2" type="ORF">RMSM_05459</name>
</gene>
<dbReference type="PATRIC" id="fig|1265738.3.peg.5463"/>